<organism evidence="1 2">
    <name type="scientific">Methylorubrum extorquens</name>
    <name type="common">Methylobacterium dichloromethanicum</name>
    <name type="synonym">Methylobacterium extorquens</name>
    <dbReference type="NCBI Taxonomy" id="408"/>
    <lineage>
        <taxon>Bacteria</taxon>
        <taxon>Pseudomonadati</taxon>
        <taxon>Pseudomonadota</taxon>
        <taxon>Alphaproteobacteria</taxon>
        <taxon>Hyphomicrobiales</taxon>
        <taxon>Methylobacteriaceae</taxon>
        <taxon>Methylorubrum</taxon>
    </lineage>
</organism>
<protein>
    <submittedName>
        <fullName evidence="1">Uncharacterized protein</fullName>
    </submittedName>
</protein>
<gene>
    <name evidence="1" type="ORF">BK022_16170</name>
</gene>
<name>A0A1S1P471_METEX</name>
<sequence length="98" mass="11209">MVRNIQEWRRMSGEQLSAALEQVGLGRAAFAWILGTRSERVTAWAKGAETVPFYMDVLLSLMTLPGAREMVLRVVRRQQIGDQQAEREFDAWERGRDG</sequence>
<reference evidence="1 2" key="1">
    <citation type="submission" date="2016-10" db="EMBL/GenBank/DDBJ databases">
        <title>Draft genome sequence of Methylobacterium extorquens CP3, a seed endophyte of Crotalaria pumila with plant growth-promoting and metal tolerance properties.</title>
        <authorList>
            <person name="Sanchez-Lopez A.S."/>
            <person name="Van Hamme J.D."/>
            <person name="Thijs S."/>
            <person name="Mcammond B.M."/>
            <person name="Stevens V."/>
            <person name="Gonzalez-Chavez M.D.C."/>
            <person name="Vangronsveld J."/>
        </authorList>
    </citation>
    <scope>NUCLEOTIDE SEQUENCE [LARGE SCALE GENOMIC DNA]</scope>
    <source>
        <strain evidence="1 2">CP3</strain>
    </source>
</reference>
<proteinExistence type="predicted"/>
<dbReference type="EMBL" id="MNAO01000204">
    <property type="protein sequence ID" value="OHV15835.1"/>
    <property type="molecule type" value="Genomic_DNA"/>
</dbReference>
<dbReference type="AlphaFoldDB" id="A0A1S1P471"/>
<evidence type="ECO:0000313" key="1">
    <source>
        <dbReference type="EMBL" id="OHV15835.1"/>
    </source>
</evidence>
<accession>A0A1S1P471</accession>
<comment type="caution">
    <text evidence="1">The sequence shown here is derived from an EMBL/GenBank/DDBJ whole genome shotgun (WGS) entry which is preliminary data.</text>
</comment>
<dbReference type="Proteomes" id="UP000180215">
    <property type="component" value="Unassembled WGS sequence"/>
</dbReference>
<evidence type="ECO:0000313" key="2">
    <source>
        <dbReference type="Proteomes" id="UP000180215"/>
    </source>
</evidence>